<protein>
    <submittedName>
        <fullName evidence="2">RMD1 family protein</fullName>
    </submittedName>
</protein>
<dbReference type="InterPro" id="IPR051624">
    <property type="entry name" value="RMD1/Sad1-interacting"/>
</dbReference>
<evidence type="ECO:0000313" key="2">
    <source>
        <dbReference type="EMBL" id="XBS20759.1"/>
    </source>
</evidence>
<dbReference type="RefSeq" id="WP_305906460.1">
    <property type="nucleotide sequence ID" value="NZ_CP157743.1"/>
</dbReference>
<dbReference type="AlphaFoldDB" id="A0AAU7NUY2"/>
<name>A0AAU7NUY2_9GAMM</name>
<reference evidence="2 3" key="1">
    <citation type="journal article" date="2024" name="Microbiology">
        <title>Methylomarinum rosea sp. nov., a novel halophilic methanotrophic bacterium from the hypersaline Lake Elton.</title>
        <authorList>
            <person name="Suleimanov R.Z."/>
            <person name="Oshkin I.Y."/>
            <person name="Danilova O.V."/>
            <person name="Suzina N.E."/>
            <person name="Dedysh S.N."/>
        </authorList>
    </citation>
    <scope>NUCLEOTIDE SEQUENCE [LARGE SCALE GENOMIC DNA]</scope>
    <source>
        <strain evidence="2 3">Ch1-1</strain>
    </source>
</reference>
<dbReference type="Proteomes" id="UP001225378">
    <property type="component" value="Chromosome"/>
</dbReference>
<sequence>MNEPHKHCLTLCLAQNFDFSALCQHLLENKRALLFKDVLLIDHKDALSVVFPYGAVTHWNVSLDMRRKLHSELLEFAVNPLTEFQEDNFSYSLNATQNRIQHDCIYLESDDKKLLLAVSHAMAQSIKLAAFEQQAQQTINTTRHLPNSLASKGEINLSKKSLAKIRGQLFLTKSDINVNYDLLDTPDFFWEHPEYQALYTMAANYLELSQRTEVLTKKLETIHELLEMLADEQKHQHSSTLEWIIIWLIAVEIAITLLEKML</sequence>
<dbReference type="Pfam" id="PF02582">
    <property type="entry name" value="DUF155"/>
    <property type="match status" value="1"/>
</dbReference>
<dbReference type="EMBL" id="CP157743">
    <property type="protein sequence ID" value="XBS20759.1"/>
    <property type="molecule type" value="Genomic_DNA"/>
</dbReference>
<proteinExistence type="predicted"/>
<keyword evidence="3" id="KW-1185">Reference proteome</keyword>
<evidence type="ECO:0000313" key="3">
    <source>
        <dbReference type="Proteomes" id="UP001225378"/>
    </source>
</evidence>
<dbReference type="PANTHER" id="PTHR16255:SF1">
    <property type="entry name" value="REQUIRED FOR MEIOTIC NUCLEAR DIVISION PROTEIN 1 HOMOLOG"/>
    <property type="match status" value="1"/>
</dbReference>
<organism evidence="2 3">
    <name type="scientific">Methylomarinum roseum</name>
    <dbReference type="NCBI Taxonomy" id="3067653"/>
    <lineage>
        <taxon>Bacteria</taxon>
        <taxon>Pseudomonadati</taxon>
        <taxon>Pseudomonadota</taxon>
        <taxon>Gammaproteobacteria</taxon>
        <taxon>Methylococcales</taxon>
        <taxon>Methylococcaceae</taxon>
        <taxon>Methylomarinum</taxon>
    </lineage>
</organism>
<evidence type="ECO:0000259" key="1">
    <source>
        <dbReference type="Pfam" id="PF02582"/>
    </source>
</evidence>
<accession>A0AAU7NUY2</accession>
<dbReference type="InterPro" id="IPR003734">
    <property type="entry name" value="DUF155"/>
</dbReference>
<gene>
    <name evidence="2" type="ORF">Q9L42_001100</name>
</gene>
<feature type="domain" description="DUF155" evidence="1">
    <location>
        <begin position="49"/>
        <end position="215"/>
    </location>
</feature>
<dbReference type="PANTHER" id="PTHR16255">
    <property type="entry name" value="REQUIRED FOR MEIOTIC NUCLEAR DIVISION PROTEIN 1 HOMOLOG"/>
    <property type="match status" value="1"/>
</dbReference>
<dbReference type="KEGG" id="mech:Q9L42_001100"/>